<keyword evidence="3" id="KW-0472">Membrane</keyword>
<feature type="transmembrane region" description="Helical" evidence="3">
    <location>
        <begin position="432"/>
        <end position="454"/>
    </location>
</feature>
<dbReference type="InterPro" id="IPR011990">
    <property type="entry name" value="TPR-like_helical_dom_sf"/>
</dbReference>
<accession>A0A1F5NA40</accession>
<dbReference type="PROSITE" id="PS50005">
    <property type="entry name" value="TPR"/>
    <property type="match status" value="2"/>
</dbReference>
<name>A0A1F5NA40_9BACT</name>
<feature type="transmembrane region" description="Helical" evidence="3">
    <location>
        <begin position="169"/>
        <end position="187"/>
    </location>
</feature>
<dbReference type="InterPro" id="IPR019734">
    <property type="entry name" value="TPR_rpt"/>
</dbReference>
<feature type="transmembrane region" description="Helical" evidence="3">
    <location>
        <begin position="374"/>
        <end position="394"/>
    </location>
</feature>
<dbReference type="EMBL" id="MFEG01000062">
    <property type="protein sequence ID" value="OGE74526.1"/>
    <property type="molecule type" value="Genomic_DNA"/>
</dbReference>
<feature type="repeat" description="TPR" evidence="1">
    <location>
        <begin position="656"/>
        <end position="689"/>
    </location>
</feature>
<keyword evidence="1" id="KW-0802">TPR repeat</keyword>
<feature type="transmembrane region" description="Helical" evidence="3">
    <location>
        <begin position="36"/>
        <end position="53"/>
    </location>
</feature>
<feature type="region of interest" description="Disordered" evidence="2">
    <location>
        <begin position="744"/>
        <end position="770"/>
    </location>
</feature>
<feature type="transmembrane region" description="Helical" evidence="3">
    <location>
        <begin position="65"/>
        <end position="84"/>
    </location>
</feature>
<feature type="transmembrane region" description="Helical" evidence="3">
    <location>
        <begin position="342"/>
        <end position="362"/>
    </location>
</feature>
<reference evidence="4 5" key="1">
    <citation type="journal article" date="2016" name="Nat. Commun.">
        <title>Thousands of microbial genomes shed light on interconnected biogeochemical processes in an aquifer system.</title>
        <authorList>
            <person name="Anantharaman K."/>
            <person name="Brown C.T."/>
            <person name="Hug L.A."/>
            <person name="Sharon I."/>
            <person name="Castelle C.J."/>
            <person name="Probst A.J."/>
            <person name="Thomas B.C."/>
            <person name="Singh A."/>
            <person name="Wilkins M.J."/>
            <person name="Karaoz U."/>
            <person name="Brodie E.L."/>
            <person name="Williams K.H."/>
            <person name="Hubbard S.S."/>
            <person name="Banfield J.F."/>
        </authorList>
    </citation>
    <scope>NUCLEOTIDE SEQUENCE [LARGE SCALE GENOMIC DNA]</scope>
</reference>
<gene>
    <name evidence="4" type="ORF">A3K06_00620</name>
</gene>
<protein>
    <submittedName>
        <fullName evidence="4">Uncharacterized protein</fullName>
    </submittedName>
</protein>
<keyword evidence="3" id="KW-0812">Transmembrane</keyword>
<dbReference type="Pfam" id="PF13432">
    <property type="entry name" value="TPR_16"/>
    <property type="match status" value="2"/>
</dbReference>
<organism evidence="4 5">
    <name type="scientific">Candidatus Doudnabacteria bacterium RIFCSPHIGHO2_01_52_17</name>
    <dbReference type="NCBI Taxonomy" id="1817820"/>
    <lineage>
        <taxon>Bacteria</taxon>
        <taxon>Candidatus Doudnaibacteriota</taxon>
    </lineage>
</organism>
<evidence type="ECO:0000313" key="4">
    <source>
        <dbReference type="EMBL" id="OGE74526.1"/>
    </source>
</evidence>
<evidence type="ECO:0000256" key="2">
    <source>
        <dbReference type="SAM" id="MobiDB-lite"/>
    </source>
</evidence>
<dbReference type="PANTHER" id="PTHR12558:SF13">
    <property type="entry name" value="CELL DIVISION CYCLE PROTEIN 27 HOMOLOG"/>
    <property type="match status" value="1"/>
</dbReference>
<feature type="transmembrane region" description="Helical" evidence="3">
    <location>
        <begin position="243"/>
        <end position="260"/>
    </location>
</feature>
<feature type="compositionally biased region" description="Polar residues" evidence="2">
    <location>
        <begin position="760"/>
        <end position="770"/>
    </location>
</feature>
<sequence>MFSLRELSLLCLYAAFFLLPLWVLPFTASPLDLNKIYLAYFLFMLAAVFWFAHSLRTGRVVLPKNLAFVFLAVFLASFAVSAFLSPSGHLAFAGMGNEPLTLSALGLFSLAFFLGAVLFSSTESSFRALLILFASFALAVIFQLFQSILKIQLFPFFPADPTFNLFGSWNDLGIFAGLILLSSVIAFDFLPRSLIKIFFGTVLTLSLATAAAVNFNLAWWLTAFYLVVFLAYLYSRGGEARRFFLLPFLILVVALFFLLARPLASSFLSSLGIQFVEVRPSWNATWQVIGGALKENPAFGTGPASFGHDWLKYRPADIAQTPFWQVRFSAGTGLWPSLLADAGLVGTILFLGFLWLFLWQGFKSLVEAREGDSFLKILFFLGALYLWTAAFVYAVGFLTVLLAFLFTGIFFALTVLKREAAWISFSLFERSGLGFISALVMIFMTALLVSWFYVLGQKYYAAIVYGQGTLALNRGDFNAAEQKLSAAIRFDARDRYLRSLTDLHLVRLQEVLQSRDLSEDQARAKFQDVLGSAIQNAQTAANLNPEDYLNWMNLGRIYEAIAPFKIQGASDFAKASYGEALKRFPFNPEAYLAQARVSLLDGNSKDARDFLLKAAEVKRDYAPAHFLLAQLEASSGNLSEAIRRAETTVLLVPNDIGALFQLGLLYYQNKTFSDARIVLERAAELNSNYSNARYFLGLIYDRAGEKTKALEEFQKILALNPDNNEIRQIIGNLNSNQPALFGISPPGSPPERRAGVPVQDATNSNAARAR</sequence>
<evidence type="ECO:0000256" key="3">
    <source>
        <dbReference type="SAM" id="Phobius"/>
    </source>
</evidence>
<feature type="transmembrane region" description="Helical" evidence="3">
    <location>
        <begin position="104"/>
        <end position="121"/>
    </location>
</feature>
<dbReference type="PROSITE" id="PS50293">
    <property type="entry name" value="TPR_REGION"/>
    <property type="match status" value="1"/>
</dbReference>
<feature type="repeat" description="TPR" evidence="1">
    <location>
        <begin position="690"/>
        <end position="723"/>
    </location>
</feature>
<dbReference type="SUPFAM" id="SSF48452">
    <property type="entry name" value="TPR-like"/>
    <property type="match status" value="2"/>
</dbReference>
<dbReference type="Gene3D" id="1.25.40.10">
    <property type="entry name" value="Tetratricopeptide repeat domain"/>
    <property type="match status" value="1"/>
</dbReference>
<keyword evidence="3" id="KW-1133">Transmembrane helix</keyword>
<feature type="transmembrane region" description="Helical" evidence="3">
    <location>
        <begin position="7"/>
        <end position="24"/>
    </location>
</feature>
<feature type="transmembrane region" description="Helical" evidence="3">
    <location>
        <begin position="128"/>
        <end position="149"/>
    </location>
</feature>
<evidence type="ECO:0000313" key="5">
    <source>
        <dbReference type="Proteomes" id="UP000176547"/>
    </source>
</evidence>
<dbReference type="AlphaFoldDB" id="A0A1F5NA40"/>
<dbReference type="SMART" id="SM00028">
    <property type="entry name" value="TPR"/>
    <property type="match status" value="5"/>
</dbReference>
<feature type="transmembrane region" description="Helical" evidence="3">
    <location>
        <begin position="194"/>
        <end position="211"/>
    </location>
</feature>
<comment type="caution">
    <text evidence="4">The sequence shown here is derived from an EMBL/GenBank/DDBJ whole genome shotgun (WGS) entry which is preliminary data.</text>
</comment>
<proteinExistence type="predicted"/>
<dbReference type="Proteomes" id="UP000176547">
    <property type="component" value="Unassembled WGS sequence"/>
</dbReference>
<evidence type="ECO:0000256" key="1">
    <source>
        <dbReference type="PROSITE-ProRule" id="PRU00339"/>
    </source>
</evidence>
<feature type="transmembrane region" description="Helical" evidence="3">
    <location>
        <begin position="217"/>
        <end position="234"/>
    </location>
</feature>
<dbReference type="PANTHER" id="PTHR12558">
    <property type="entry name" value="CELL DIVISION CYCLE 16,23,27"/>
    <property type="match status" value="1"/>
</dbReference>